<dbReference type="EMBL" id="UINC01216469">
    <property type="protein sequence ID" value="SVE42617.1"/>
    <property type="molecule type" value="Genomic_DNA"/>
</dbReference>
<accession>A0A383DDP1</accession>
<dbReference type="InterPro" id="IPR027843">
    <property type="entry name" value="DUF4440"/>
</dbReference>
<organism evidence="2">
    <name type="scientific">marine metagenome</name>
    <dbReference type="NCBI Taxonomy" id="408172"/>
    <lineage>
        <taxon>unclassified sequences</taxon>
        <taxon>metagenomes</taxon>
        <taxon>ecological metagenomes</taxon>
    </lineage>
</organism>
<feature type="domain" description="DUF4440" evidence="1">
    <location>
        <begin position="59"/>
        <end position="163"/>
    </location>
</feature>
<protein>
    <recommendedName>
        <fullName evidence="1">DUF4440 domain-containing protein</fullName>
    </recommendedName>
</protein>
<sequence>RRRPQLLKKHKMKKIYLLSIILFPLLLTNSVNAHDKSHNDTSNSPMFSGLDSDAGIIAKQFHKALSDANAETVMSLLADNVLILEGGRIERSADEYRAHHLQADMQFSSAVTTKTIEHHVRVHGNTAVSISRSHTSGNYKGRDIDRTGNETLFLTLINGQWKISHIHWSH</sequence>
<evidence type="ECO:0000313" key="2">
    <source>
        <dbReference type="EMBL" id="SVE42617.1"/>
    </source>
</evidence>
<dbReference type="Pfam" id="PF14534">
    <property type="entry name" value="DUF4440"/>
    <property type="match status" value="1"/>
</dbReference>
<proteinExistence type="predicted"/>
<name>A0A383DDP1_9ZZZZ</name>
<dbReference type="SUPFAM" id="SSF54427">
    <property type="entry name" value="NTF2-like"/>
    <property type="match status" value="1"/>
</dbReference>
<feature type="non-terminal residue" evidence="2">
    <location>
        <position position="1"/>
    </location>
</feature>
<reference evidence="2" key="1">
    <citation type="submission" date="2018-05" db="EMBL/GenBank/DDBJ databases">
        <authorList>
            <person name="Lanie J.A."/>
            <person name="Ng W.-L."/>
            <person name="Kazmierczak K.M."/>
            <person name="Andrzejewski T.M."/>
            <person name="Davidsen T.M."/>
            <person name="Wayne K.J."/>
            <person name="Tettelin H."/>
            <person name="Glass J.I."/>
            <person name="Rusch D."/>
            <person name="Podicherti R."/>
            <person name="Tsui H.-C.T."/>
            <person name="Winkler M.E."/>
        </authorList>
    </citation>
    <scope>NUCLEOTIDE SEQUENCE</scope>
</reference>
<evidence type="ECO:0000259" key="1">
    <source>
        <dbReference type="Pfam" id="PF14534"/>
    </source>
</evidence>
<dbReference type="InterPro" id="IPR032710">
    <property type="entry name" value="NTF2-like_dom_sf"/>
</dbReference>
<dbReference type="Gene3D" id="3.10.450.50">
    <property type="match status" value="1"/>
</dbReference>
<dbReference type="AlphaFoldDB" id="A0A383DDP1"/>
<gene>
    <name evidence="2" type="ORF">METZ01_LOCUS495471</name>
</gene>